<gene>
    <name evidence="2" type="ORF">QX99_01369</name>
</gene>
<accession>A0A0D1JFY4</accession>
<dbReference type="PANTHER" id="PTHR12126:SF16">
    <property type="entry name" value="MIOREX COMPLEX COMPONENT 2"/>
    <property type="match status" value="1"/>
</dbReference>
<evidence type="ECO:0000259" key="1">
    <source>
        <dbReference type="Pfam" id="PF01370"/>
    </source>
</evidence>
<dbReference type="STRING" id="137591.AO080_06415"/>
<dbReference type="EMBL" id="JWHU01000023">
    <property type="protein sequence ID" value="KIU20323.1"/>
    <property type="molecule type" value="Genomic_DNA"/>
</dbReference>
<evidence type="ECO:0000313" key="3">
    <source>
        <dbReference type="Proteomes" id="UP000032287"/>
    </source>
</evidence>
<dbReference type="AlphaFoldDB" id="A0A0D1JFY4"/>
<comment type="caution">
    <text evidence="2">The sequence shown here is derived from an EMBL/GenBank/DDBJ whole genome shotgun (WGS) entry which is preliminary data.</text>
</comment>
<sequence>MKIKVVIAGGTGFVGQGIIQLLSPEKFEIHSLSRHDYVSRPTDKTIYHVVDLANSSELHNIIADADWVIDAVGILLPKPIKGVTYRNSSYEPAKYLIDQLIKQTNANFLFVSANSGPFFMKPYLNAKRAVEKLMNQSLSGRAYIVYPGIIYDKSRLSSFIPGILLSHLVKVPYFKKLRPISRQSFSLEIQRILNGQHSHLEEKI</sequence>
<protein>
    <submittedName>
        <fullName evidence="2">C factor cell-cell signaling protein</fullName>
    </submittedName>
</protein>
<evidence type="ECO:0000313" key="2">
    <source>
        <dbReference type="EMBL" id="KIU20323.1"/>
    </source>
</evidence>
<organism evidence="2 3">
    <name type="scientific">Weissella cibaria</name>
    <dbReference type="NCBI Taxonomy" id="137591"/>
    <lineage>
        <taxon>Bacteria</taxon>
        <taxon>Bacillati</taxon>
        <taxon>Bacillota</taxon>
        <taxon>Bacilli</taxon>
        <taxon>Lactobacillales</taxon>
        <taxon>Lactobacillaceae</taxon>
        <taxon>Weissella</taxon>
    </lineage>
</organism>
<dbReference type="Gene3D" id="3.40.50.720">
    <property type="entry name" value="NAD(P)-binding Rossmann-like Domain"/>
    <property type="match status" value="1"/>
</dbReference>
<dbReference type="GO" id="GO:0044877">
    <property type="term" value="F:protein-containing complex binding"/>
    <property type="evidence" value="ECO:0007669"/>
    <property type="project" value="TreeGrafter"/>
</dbReference>
<dbReference type="PANTHER" id="PTHR12126">
    <property type="entry name" value="NADH-UBIQUINONE OXIDOREDUCTASE 39 KDA SUBUNIT-RELATED"/>
    <property type="match status" value="1"/>
</dbReference>
<name>A0A0D1JFY4_9LACO</name>
<proteinExistence type="predicted"/>
<dbReference type="SUPFAM" id="SSF51735">
    <property type="entry name" value="NAD(P)-binding Rossmann-fold domains"/>
    <property type="match status" value="1"/>
</dbReference>
<feature type="domain" description="NAD-dependent epimerase/dehydratase" evidence="1">
    <location>
        <begin position="5"/>
        <end position="72"/>
    </location>
</feature>
<keyword evidence="3" id="KW-1185">Reference proteome</keyword>
<dbReference type="InterPro" id="IPR001509">
    <property type="entry name" value="Epimerase_deHydtase"/>
</dbReference>
<dbReference type="PATRIC" id="fig|137591.25.peg.1338"/>
<dbReference type="Proteomes" id="UP000032287">
    <property type="component" value="Unassembled WGS sequence"/>
</dbReference>
<dbReference type="Pfam" id="PF01370">
    <property type="entry name" value="Epimerase"/>
    <property type="match status" value="1"/>
</dbReference>
<dbReference type="InterPro" id="IPR036291">
    <property type="entry name" value="NAD(P)-bd_dom_sf"/>
</dbReference>
<dbReference type="InterPro" id="IPR051207">
    <property type="entry name" value="ComplexI_NDUFA9_subunit"/>
</dbReference>
<dbReference type="RefSeq" id="WP_043711538.1">
    <property type="nucleotide sequence ID" value="NZ_JALOCT010000005.1"/>
</dbReference>
<reference evidence="2 3" key="1">
    <citation type="journal article" date="2015" name="Microbiology (Mosc.)">
        <title>Genomics of the Weissella cibaria species with an examination of its metabolic traits.</title>
        <authorList>
            <person name="Lynch K.M."/>
            <person name="Lucid A."/>
            <person name="Arendt E.K."/>
            <person name="Sleator R.D."/>
            <person name="Lucey B."/>
            <person name="Coffey A."/>
        </authorList>
    </citation>
    <scope>NUCLEOTIDE SEQUENCE [LARGE SCALE GENOMIC DNA]</scope>
    <source>
        <strain evidence="2 3">MG1</strain>
    </source>
</reference>